<comment type="caution">
    <text evidence="1">The sequence shown here is derived from an EMBL/GenBank/DDBJ whole genome shotgun (WGS) entry which is preliminary data.</text>
</comment>
<evidence type="ECO:0000313" key="2">
    <source>
        <dbReference type="Proteomes" id="UP000324632"/>
    </source>
</evidence>
<reference evidence="1 2" key="1">
    <citation type="journal article" date="2019" name="Mol. Ecol. Resour.">
        <title>Chromosome-level genome assembly of Triplophysa tibetana, a fish adapted to the harsh high-altitude environment of the Tibetan Plateau.</title>
        <authorList>
            <person name="Yang X."/>
            <person name="Liu H."/>
            <person name="Ma Z."/>
            <person name="Zou Y."/>
            <person name="Zou M."/>
            <person name="Mao Y."/>
            <person name="Li X."/>
            <person name="Wang H."/>
            <person name="Chen T."/>
            <person name="Wang W."/>
            <person name="Yang R."/>
        </authorList>
    </citation>
    <scope>NUCLEOTIDE SEQUENCE [LARGE SCALE GENOMIC DNA]</scope>
    <source>
        <strain evidence="1">TTIB1903HZAU</strain>
        <tissue evidence="1">Muscle</tissue>
    </source>
</reference>
<dbReference type="Proteomes" id="UP000324632">
    <property type="component" value="Chromosome 19"/>
</dbReference>
<evidence type="ECO:0000313" key="1">
    <source>
        <dbReference type="EMBL" id="KAA0707486.1"/>
    </source>
</evidence>
<organism evidence="1 2">
    <name type="scientific">Triplophysa tibetana</name>
    <dbReference type="NCBI Taxonomy" id="1572043"/>
    <lineage>
        <taxon>Eukaryota</taxon>
        <taxon>Metazoa</taxon>
        <taxon>Chordata</taxon>
        <taxon>Craniata</taxon>
        <taxon>Vertebrata</taxon>
        <taxon>Euteleostomi</taxon>
        <taxon>Actinopterygii</taxon>
        <taxon>Neopterygii</taxon>
        <taxon>Teleostei</taxon>
        <taxon>Ostariophysi</taxon>
        <taxon>Cypriniformes</taxon>
        <taxon>Nemacheilidae</taxon>
        <taxon>Triplophysa</taxon>
    </lineage>
</organism>
<gene>
    <name evidence="1" type="ORF">E1301_Tti016351</name>
</gene>
<name>A0A5A9NEG7_9TELE</name>
<dbReference type="EMBL" id="SOYY01000019">
    <property type="protein sequence ID" value="KAA0707486.1"/>
    <property type="molecule type" value="Genomic_DNA"/>
</dbReference>
<sequence length="142" mass="15737">MCSICDVYGKILPEIAERVPSAPLMNDDDNDLWQRRCLFGVLCRTALISISESGSCFHLWMSTLAKGEIWMEVDPEPSYILPPVNSAVIPPALILHVRPQQRVLTNLSHSTSVTGCWKIGGVRQQKSARNKATCVRLSKTGD</sequence>
<dbReference type="AlphaFoldDB" id="A0A5A9NEG7"/>
<accession>A0A5A9NEG7</accession>
<keyword evidence="2" id="KW-1185">Reference proteome</keyword>
<protein>
    <submittedName>
        <fullName evidence="1">Uncharacterized protein</fullName>
    </submittedName>
</protein>
<proteinExistence type="predicted"/>